<dbReference type="Proteomes" id="UP001234989">
    <property type="component" value="Chromosome 12"/>
</dbReference>
<dbReference type="EMBL" id="CP133623">
    <property type="protein sequence ID" value="WMV56605.1"/>
    <property type="molecule type" value="Genomic_DNA"/>
</dbReference>
<evidence type="ECO:0000256" key="2">
    <source>
        <dbReference type="ARBA" id="ARBA00009592"/>
    </source>
</evidence>
<evidence type="ECO:0008006" key="13">
    <source>
        <dbReference type="Google" id="ProtNLM"/>
    </source>
</evidence>
<evidence type="ECO:0000256" key="9">
    <source>
        <dbReference type="ARBA" id="ARBA00023170"/>
    </source>
</evidence>
<proteinExistence type="inferred from homology"/>
<dbReference type="Gene3D" id="3.80.10.10">
    <property type="entry name" value="Ribonuclease Inhibitor"/>
    <property type="match status" value="1"/>
</dbReference>
<keyword evidence="3" id="KW-1003">Cell membrane</keyword>
<dbReference type="InterPro" id="IPR032675">
    <property type="entry name" value="LRR_dom_sf"/>
</dbReference>
<dbReference type="PANTHER" id="PTHR27004">
    <property type="entry name" value="RECEPTOR-LIKE PROTEIN 12 ISOFORM X1"/>
    <property type="match status" value="1"/>
</dbReference>
<keyword evidence="8" id="KW-0472">Membrane</keyword>
<keyword evidence="5" id="KW-0812">Transmembrane</keyword>
<dbReference type="Pfam" id="PF00560">
    <property type="entry name" value="LRR_1"/>
    <property type="match status" value="1"/>
</dbReference>
<name>A0AAF0V173_SOLVR</name>
<dbReference type="PANTHER" id="PTHR27004:SF424">
    <property type="entry name" value="LEUCINE-RICH REPEAT-CONTAINING N-TERMINAL PLANT-TYPE DOMAIN-CONTAINING PROTEIN"/>
    <property type="match status" value="1"/>
</dbReference>
<evidence type="ECO:0000256" key="6">
    <source>
        <dbReference type="ARBA" id="ARBA00022737"/>
    </source>
</evidence>
<dbReference type="InterPro" id="IPR001611">
    <property type="entry name" value="Leu-rich_rpt"/>
</dbReference>
<evidence type="ECO:0000313" key="11">
    <source>
        <dbReference type="EMBL" id="WMV56605.1"/>
    </source>
</evidence>
<dbReference type="SUPFAM" id="SSF52058">
    <property type="entry name" value="L domain-like"/>
    <property type="match status" value="1"/>
</dbReference>
<evidence type="ECO:0000256" key="5">
    <source>
        <dbReference type="ARBA" id="ARBA00022692"/>
    </source>
</evidence>
<keyword evidence="10" id="KW-0325">Glycoprotein</keyword>
<accession>A0AAF0V173</accession>
<evidence type="ECO:0000256" key="1">
    <source>
        <dbReference type="ARBA" id="ARBA00004251"/>
    </source>
</evidence>
<evidence type="ECO:0000313" key="12">
    <source>
        <dbReference type="Proteomes" id="UP001234989"/>
    </source>
</evidence>
<keyword evidence="4" id="KW-0433">Leucine-rich repeat</keyword>
<reference evidence="11" key="1">
    <citation type="submission" date="2023-08" db="EMBL/GenBank/DDBJ databases">
        <title>A de novo genome assembly of Solanum verrucosum Schlechtendal, a Mexican diploid species geographically isolated from the other diploid A-genome species in potato relatives.</title>
        <authorList>
            <person name="Hosaka K."/>
        </authorList>
    </citation>
    <scope>NUCLEOTIDE SEQUENCE</scope>
    <source>
        <tissue evidence="11">Young leaves</tissue>
    </source>
</reference>
<dbReference type="AlphaFoldDB" id="A0AAF0V173"/>
<sequence>MITAASRFWICTTTAFQGLFTFRIGSALKSFNFHGNKPEGEIPRSLTNCKQLDVLDLRDNHLNDTFLVWLGTLPKLKVLSLRSNKLHGSIRSLPTGNMFPQLRILDLSSNAFTKSYQDSVSTFESHEDSVSTFESHEDS</sequence>
<keyword evidence="6" id="KW-0677">Repeat</keyword>
<evidence type="ECO:0000256" key="8">
    <source>
        <dbReference type="ARBA" id="ARBA00023136"/>
    </source>
</evidence>
<keyword evidence="9" id="KW-0675">Receptor</keyword>
<organism evidence="11 12">
    <name type="scientific">Solanum verrucosum</name>
    <dbReference type="NCBI Taxonomy" id="315347"/>
    <lineage>
        <taxon>Eukaryota</taxon>
        <taxon>Viridiplantae</taxon>
        <taxon>Streptophyta</taxon>
        <taxon>Embryophyta</taxon>
        <taxon>Tracheophyta</taxon>
        <taxon>Spermatophyta</taxon>
        <taxon>Magnoliopsida</taxon>
        <taxon>eudicotyledons</taxon>
        <taxon>Gunneridae</taxon>
        <taxon>Pentapetalae</taxon>
        <taxon>asterids</taxon>
        <taxon>lamiids</taxon>
        <taxon>Solanales</taxon>
        <taxon>Solanaceae</taxon>
        <taxon>Solanoideae</taxon>
        <taxon>Solaneae</taxon>
        <taxon>Solanum</taxon>
    </lineage>
</organism>
<dbReference type="GO" id="GO:0005886">
    <property type="term" value="C:plasma membrane"/>
    <property type="evidence" value="ECO:0007669"/>
    <property type="project" value="UniProtKB-SubCell"/>
</dbReference>
<evidence type="ECO:0000256" key="7">
    <source>
        <dbReference type="ARBA" id="ARBA00022989"/>
    </source>
</evidence>
<evidence type="ECO:0000256" key="3">
    <source>
        <dbReference type="ARBA" id="ARBA00022475"/>
    </source>
</evidence>
<keyword evidence="12" id="KW-1185">Reference proteome</keyword>
<evidence type="ECO:0000256" key="4">
    <source>
        <dbReference type="ARBA" id="ARBA00022614"/>
    </source>
</evidence>
<comment type="subcellular location">
    <subcellularLocation>
        <location evidence="1">Cell membrane</location>
        <topology evidence="1">Single-pass type I membrane protein</topology>
    </subcellularLocation>
</comment>
<protein>
    <recommendedName>
        <fullName evidence="13">LRR-RLK</fullName>
    </recommendedName>
</protein>
<keyword evidence="7" id="KW-1133">Transmembrane helix</keyword>
<comment type="similarity">
    <text evidence="2">Belongs to the RLP family.</text>
</comment>
<gene>
    <name evidence="11" type="ORF">MTR67_049990</name>
</gene>
<evidence type="ECO:0000256" key="10">
    <source>
        <dbReference type="ARBA" id="ARBA00023180"/>
    </source>
</evidence>